<dbReference type="AlphaFoldDB" id="A0A392MD42"/>
<reference evidence="2 3" key="1">
    <citation type="journal article" date="2018" name="Front. Plant Sci.">
        <title>Red Clover (Trifolium pratense) and Zigzag Clover (T. medium) - A Picture of Genomic Similarities and Differences.</title>
        <authorList>
            <person name="Dluhosova J."/>
            <person name="Istvanek J."/>
            <person name="Nedelnik J."/>
            <person name="Repkova J."/>
        </authorList>
    </citation>
    <scope>NUCLEOTIDE SEQUENCE [LARGE SCALE GENOMIC DNA]</scope>
    <source>
        <strain evidence="3">cv. 10/8</strain>
        <tissue evidence="2">Leaf</tissue>
    </source>
</reference>
<keyword evidence="1" id="KW-0812">Transmembrane</keyword>
<dbReference type="EMBL" id="LXQA010008413">
    <property type="protein sequence ID" value="MCH85386.1"/>
    <property type="molecule type" value="Genomic_DNA"/>
</dbReference>
<organism evidence="2 3">
    <name type="scientific">Trifolium medium</name>
    <dbReference type="NCBI Taxonomy" id="97028"/>
    <lineage>
        <taxon>Eukaryota</taxon>
        <taxon>Viridiplantae</taxon>
        <taxon>Streptophyta</taxon>
        <taxon>Embryophyta</taxon>
        <taxon>Tracheophyta</taxon>
        <taxon>Spermatophyta</taxon>
        <taxon>Magnoliopsida</taxon>
        <taxon>eudicotyledons</taxon>
        <taxon>Gunneridae</taxon>
        <taxon>Pentapetalae</taxon>
        <taxon>rosids</taxon>
        <taxon>fabids</taxon>
        <taxon>Fabales</taxon>
        <taxon>Fabaceae</taxon>
        <taxon>Papilionoideae</taxon>
        <taxon>50 kb inversion clade</taxon>
        <taxon>NPAAA clade</taxon>
        <taxon>Hologalegina</taxon>
        <taxon>IRL clade</taxon>
        <taxon>Trifolieae</taxon>
        <taxon>Trifolium</taxon>
    </lineage>
</organism>
<sequence>MDDFDDYVLLQILEEFDNCLLSAQSCRLEGQITRDGLEQELLWMQLLRFEIAVAAADAVAIVGVAVATIMVVATQIAAVAV</sequence>
<keyword evidence="1" id="KW-0472">Membrane</keyword>
<keyword evidence="3" id="KW-1185">Reference proteome</keyword>
<evidence type="ECO:0000256" key="1">
    <source>
        <dbReference type="SAM" id="Phobius"/>
    </source>
</evidence>
<comment type="caution">
    <text evidence="2">The sequence shown here is derived from an EMBL/GenBank/DDBJ whole genome shotgun (WGS) entry which is preliminary data.</text>
</comment>
<accession>A0A392MD42</accession>
<feature type="transmembrane region" description="Helical" evidence="1">
    <location>
        <begin position="51"/>
        <end position="80"/>
    </location>
</feature>
<name>A0A392MD42_9FABA</name>
<evidence type="ECO:0000313" key="2">
    <source>
        <dbReference type="EMBL" id="MCH85386.1"/>
    </source>
</evidence>
<proteinExistence type="predicted"/>
<evidence type="ECO:0000313" key="3">
    <source>
        <dbReference type="Proteomes" id="UP000265520"/>
    </source>
</evidence>
<protein>
    <submittedName>
        <fullName evidence="2">Uncharacterized protein</fullName>
    </submittedName>
</protein>
<gene>
    <name evidence="2" type="ORF">A2U01_0006232</name>
</gene>
<dbReference type="Proteomes" id="UP000265520">
    <property type="component" value="Unassembled WGS sequence"/>
</dbReference>
<keyword evidence="1" id="KW-1133">Transmembrane helix</keyword>